<organism evidence="1 2">
    <name type="scientific">Plasticicumulans lactativorans</name>
    <dbReference type="NCBI Taxonomy" id="1133106"/>
    <lineage>
        <taxon>Bacteria</taxon>
        <taxon>Pseudomonadati</taxon>
        <taxon>Pseudomonadota</taxon>
        <taxon>Gammaproteobacteria</taxon>
        <taxon>Candidatus Competibacteraceae</taxon>
        <taxon>Plasticicumulans</taxon>
    </lineage>
</organism>
<dbReference type="AlphaFoldDB" id="A0A4R2L8E5"/>
<name>A0A4R2L8E5_9GAMM</name>
<proteinExistence type="predicted"/>
<accession>A0A4R2L8E5</accession>
<evidence type="ECO:0000313" key="1">
    <source>
        <dbReference type="EMBL" id="TCO83352.1"/>
    </source>
</evidence>
<keyword evidence="2" id="KW-1185">Reference proteome</keyword>
<dbReference type="Proteomes" id="UP000295765">
    <property type="component" value="Unassembled WGS sequence"/>
</dbReference>
<gene>
    <name evidence="1" type="ORF">EV699_10250</name>
</gene>
<evidence type="ECO:0000313" key="2">
    <source>
        <dbReference type="Proteomes" id="UP000295765"/>
    </source>
</evidence>
<comment type="caution">
    <text evidence="1">The sequence shown here is derived from an EMBL/GenBank/DDBJ whole genome shotgun (WGS) entry which is preliminary data.</text>
</comment>
<protein>
    <submittedName>
        <fullName evidence="1">Uncharacterized protein</fullName>
    </submittedName>
</protein>
<reference evidence="1 2" key="1">
    <citation type="submission" date="2019-03" db="EMBL/GenBank/DDBJ databases">
        <title>Genomic Encyclopedia of Type Strains, Phase IV (KMG-IV): sequencing the most valuable type-strain genomes for metagenomic binning, comparative biology and taxonomic classification.</title>
        <authorList>
            <person name="Goeker M."/>
        </authorList>
    </citation>
    <scope>NUCLEOTIDE SEQUENCE [LARGE SCALE GENOMIC DNA]</scope>
    <source>
        <strain evidence="1 2">DSM 25287</strain>
    </source>
</reference>
<dbReference type="EMBL" id="SLWY01000002">
    <property type="protein sequence ID" value="TCO83352.1"/>
    <property type="molecule type" value="Genomic_DNA"/>
</dbReference>
<dbReference type="RefSeq" id="WP_132538213.1">
    <property type="nucleotide sequence ID" value="NZ_SLWY01000002.1"/>
</dbReference>
<sequence>MTPARVVLSAAARARVAALRLHGGAGALVLDADGRLHAVGGGFTPGPGHVPLGCAAGVPCYVAAARYAALARHRLLIDVAGADGFACRAEPLSAQELVLLRRLPGAGGEGAA</sequence>